<dbReference type="NCBIfam" id="TIGR02871">
    <property type="entry name" value="spore_ylbJ"/>
    <property type="match status" value="1"/>
</dbReference>
<gene>
    <name evidence="2" type="ORF">bsdE14_41550</name>
</gene>
<feature type="transmembrane region" description="Helical" evidence="1">
    <location>
        <begin position="27"/>
        <end position="46"/>
    </location>
</feature>
<dbReference type="InterPro" id="IPR014226">
    <property type="entry name" value="Spore_IM_YlbJ"/>
</dbReference>
<keyword evidence="1" id="KW-0812">Transmembrane</keyword>
<keyword evidence="1" id="KW-0472">Membrane</keyword>
<proteinExistence type="predicted"/>
<evidence type="ECO:0000256" key="1">
    <source>
        <dbReference type="SAM" id="Phobius"/>
    </source>
</evidence>
<evidence type="ECO:0000313" key="3">
    <source>
        <dbReference type="Proteomes" id="UP001208567"/>
    </source>
</evidence>
<feature type="transmembrane region" description="Helical" evidence="1">
    <location>
        <begin position="223"/>
        <end position="241"/>
    </location>
</feature>
<feature type="transmembrane region" description="Helical" evidence="1">
    <location>
        <begin position="5"/>
        <end position="21"/>
    </location>
</feature>
<feature type="transmembrane region" description="Helical" evidence="1">
    <location>
        <begin position="164"/>
        <end position="184"/>
    </location>
</feature>
<evidence type="ECO:0000313" key="2">
    <source>
        <dbReference type="EMBL" id="GLC32745.1"/>
    </source>
</evidence>
<accession>A0ABQ5NBV6</accession>
<organism evidence="2 3">
    <name type="scientific">Clostridium omnivorum</name>
    <dbReference type="NCBI Taxonomy" id="1604902"/>
    <lineage>
        <taxon>Bacteria</taxon>
        <taxon>Bacillati</taxon>
        <taxon>Bacillota</taxon>
        <taxon>Clostridia</taxon>
        <taxon>Eubacteriales</taxon>
        <taxon>Clostridiaceae</taxon>
        <taxon>Clostridium</taxon>
    </lineage>
</organism>
<feature type="transmembrane region" description="Helical" evidence="1">
    <location>
        <begin position="58"/>
        <end position="79"/>
    </location>
</feature>
<feature type="transmembrane region" description="Helical" evidence="1">
    <location>
        <begin position="293"/>
        <end position="316"/>
    </location>
</feature>
<keyword evidence="3" id="KW-1185">Reference proteome</keyword>
<dbReference type="Proteomes" id="UP001208567">
    <property type="component" value="Unassembled WGS sequence"/>
</dbReference>
<sequence>MPFLFYAFIVIILVLLFILFKSANKNLVVTIVCSLLILQIILTPKLCIDSALSGARLFFNKVFPSLFPFLILTNIMMSYDGVKIYAKLMGSALCKPLRLPKQCTFVLIVSVLCGYPLGAKYACDLYEDGKIDLVTLQRLLNIATNASPLFVIGAVGTSMLDSPYLGYMLLLSNTLSCIAMGLFMPSHQKSFNNRVMSFPSTANADNKNIGNILKDSLDNSIKTCLSVGSFVIIFSVIIRIIKSNIFFDIAIDKISNILGFSKNIIEGLVLGLIEMTNGCNLISSTSIDMYYKFVIISFMLSFSGFSIISQVYSFIYKYNVSTSRYIKLKFVQGILSSMISIVIYKLSVINVPIATFSNTYKSQTNLFYIMAIIIFILPFAAAKIKKLFSTS</sequence>
<reference evidence="2 3" key="1">
    <citation type="journal article" date="2024" name="Int. J. Syst. Evol. Microbiol.">
        <title>Clostridium omnivorum sp. nov., isolated from anoxic soil under the treatment of reductive soil disinfestation.</title>
        <authorList>
            <person name="Ueki A."/>
            <person name="Tonouchi A."/>
            <person name="Kaku N."/>
            <person name="Honma S."/>
            <person name="Ueki K."/>
        </authorList>
    </citation>
    <scope>NUCLEOTIDE SEQUENCE [LARGE SCALE GENOMIC DNA]</scope>
    <source>
        <strain evidence="2 3">E14</strain>
    </source>
</reference>
<feature type="transmembrane region" description="Helical" evidence="1">
    <location>
        <begin position="328"/>
        <end position="346"/>
    </location>
</feature>
<protein>
    <submittedName>
        <fullName evidence="2">Sporulation integral membrane protein YlbJ</fullName>
    </submittedName>
</protein>
<feature type="transmembrane region" description="Helical" evidence="1">
    <location>
        <begin position="99"/>
        <end position="118"/>
    </location>
</feature>
<dbReference type="EMBL" id="BRXR01000001">
    <property type="protein sequence ID" value="GLC32745.1"/>
    <property type="molecule type" value="Genomic_DNA"/>
</dbReference>
<comment type="caution">
    <text evidence="2">The sequence shown here is derived from an EMBL/GenBank/DDBJ whole genome shotgun (WGS) entry which is preliminary data.</text>
</comment>
<dbReference type="RefSeq" id="WP_264852053.1">
    <property type="nucleotide sequence ID" value="NZ_BRXR01000001.1"/>
</dbReference>
<name>A0ABQ5NBV6_9CLOT</name>
<feature type="transmembrane region" description="Helical" evidence="1">
    <location>
        <begin position="139"/>
        <end position="158"/>
    </location>
</feature>
<keyword evidence="1" id="KW-1133">Transmembrane helix</keyword>
<feature type="transmembrane region" description="Helical" evidence="1">
    <location>
        <begin position="366"/>
        <end position="384"/>
    </location>
</feature>